<feature type="compositionally biased region" description="Polar residues" evidence="4">
    <location>
        <begin position="506"/>
        <end position="525"/>
    </location>
</feature>
<proteinExistence type="predicted"/>
<feature type="region of interest" description="Disordered" evidence="4">
    <location>
        <begin position="56"/>
        <end position="77"/>
    </location>
</feature>
<sequence>MVVKKRVDHGFHVPVIPKAPRSNRRRGAFKKKLDGNQTWAIELLAAVAGKLLLENESSSASSNEKENTIHFDYGKNPEKEDGQYDDRLFQAGPLGQQARQKETVSVPQIDSLKDTLTLDTNQCLQSESALLFQEASLVSNSDCSENVTTDLKFGNFKGINASSKLVRKGEEISHNFWESVEGGTESGFVKHIDEEDKNVDVVQNITSSSKELLGSCVKCIRSPSSKGYIPETLSLKRRIVSLGTRDDDENIFRCNQRSTKVKAYRPIPRRRVKKFLTYKYKKVSSTWKDYYFPNAVRGMWPVCNSRKTYCGRERCQSDIPAKKMKLFDQGSVLTSDRGIRGESFCNLHEKSMKANMSGSAHFGHDENVVSSPPKGHKSSLSYKDSHVRLSIKSLRVPEIFIEVPENGTVGSLKMFYSLLHTRLMSSSGNALLQKRVFEAVAAMIGGGVHVGLRLRGRKVRDDSRTLLQTGISSKDNAGTLAFELEPNPVDVPLSLCFNDAPVVVSDSNHQSTRSPISNPTPSTGFGASDLIHDPPPPLAIANHNSESNHDVVLAPAPVKSLSDCQLTSTAIVPYSEMNAEELTMVPMDQKARRSELAQRRTRRPFSVDEVEALVHSVEKLGTGRWRDVKLCAFEGANHRTYVDLKDKWKTLVHTAQIAPQQRRGQPVPQELLDRVLAAHAYWSQHQDKQIGKHQDALIAIPTEV</sequence>
<dbReference type="SUPFAM" id="SSF46689">
    <property type="entry name" value="Homeodomain-like"/>
    <property type="match status" value="1"/>
</dbReference>
<dbReference type="InterPro" id="IPR009057">
    <property type="entry name" value="Homeodomain-like_sf"/>
</dbReference>
<evidence type="ECO:0000256" key="1">
    <source>
        <dbReference type="ARBA" id="ARBA00004123"/>
    </source>
</evidence>
<keyword evidence="8" id="KW-1185">Reference proteome</keyword>
<dbReference type="Pfam" id="PF23603">
    <property type="entry name" value="Ubiquitin_TPR1"/>
    <property type="match status" value="2"/>
</dbReference>
<accession>A0A7N0TLE6</accession>
<protein>
    <submittedName>
        <fullName evidence="7">Uncharacterized protein</fullName>
    </submittedName>
</protein>
<feature type="domain" description="Myb-like" evidence="5">
    <location>
        <begin position="597"/>
        <end position="652"/>
    </location>
</feature>
<dbReference type="InterPro" id="IPR017930">
    <property type="entry name" value="Myb_dom"/>
</dbReference>
<dbReference type="PANTHER" id="PTHR21717:SF73">
    <property type="entry name" value="TELOMERE-BINDING PROTEIN, PUTATIVE-RELATED"/>
    <property type="match status" value="1"/>
</dbReference>
<dbReference type="AlphaFoldDB" id="A0A7N0TLE6"/>
<evidence type="ECO:0000256" key="4">
    <source>
        <dbReference type="SAM" id="MobiDB-lite"/>
    </source>
</evidence>
<evidence type="ECO:0000256" key="3">
    <source>
        <dbReference type="ARBA" id="ARBA00023242"/>
    </source>
</evidence>
<dbReference type="PANTHER" id="PTHR21717">
    <property type="entry name" value="TELOMERIC REPEAT BINDING PROTEIN"/>
    <property type="match status" value="1"/>
</dbReference>
<organism evidence="7 8">
    <name type="scientific">Kalanchoe fedtschenkoi</name>
    <name type="common">Lavender scallops</name>
    <name type="synonym">South American air plant</name>
    <dbReference type="NCBI Taxonomy" id="63787"/>
    <lineage>
        <taxon>Eukaryota</taxon>
        <taxon>Viridiplantae</taxon>
        <taxon>Streptophyta</taxon>
        <taxon>Embryophyta</taxon>
        <taxon>Tracheophyta</taxon>
        <taxon>Spermatophyta</taxon>
        <taxon>Magnoliopsida</taxon>
        <taxon>eudicotyledons</taxon>
        <taxon>Gunneridae</taxon>
        <taxon>Pentapetalae</taxon>
        <taxon>Saxifragales</taxon>
        <taxon>Crassulaceae</taxon>
        <taxon>Kalanchoe</taxon>
    </lineage>
</organism>
<evidence type="ECO:0000259" key="5">
    <source>
        <dbReference type="PROSITE" id="PS50090"/>
    </source>
</evidence>
<comment type="subcellular location">
    <subcellularLocation>
        <location evidence="1">Nucleus</location>
    </subcellularLocation>
</comment>
<dbReference type="CDD" id="cd11660">
    <property type="entry name" value="SANT_TRF"/>
    <property type="match status" value="1"/>
</dbReference>
<dbReference type="SMART" id="SM00717">
    <property type="entry name" value="SANT"/>
    <property type="match status" value="1"/>
</dbReference>
<evidence type="ECO:0000313" key="8">
    <source>
        <dbReference type="Proteomes" id="UP000594263"/>
    </source>
</evidence>
<reference evidence="7" key="1">
    <citation type="submission" date="2021-01" db="UniProtKB">
        <authorList>
            <consortium name="EnsemblPlants"/>
        </authorList>
    </citation>
    <scope>IDENTIFICATION</scope>
</reference>
<dbReference type="Gramene" id="Kaladp0039s0631.1.v1.1">
    <property type="protein sequence ID" value="Kaladp0039s0631.1.v1.1"/>
    <property type="gene ID" value="Kaladp0039s0631.v1.1"/>
</dbReference>
<keyword evidence="2" id="KW-0238">DNA-binding</keyword>
<evidence type="ECO:0000313" key="7">
    <source>
        <dbReference type="EnsemblPlants" id="Kaladp0039s0631.1.v1.1"/>
    </source>
</evidence>
<evidence type="ECO:0000256" key="2">
    <source>
        <dbReference type="ARBA" id="ARBA00023125"/>
    </source>
</evidence>
<feature type="compositionally biased region" description="Basic and acidic residues" evidence="4">
    <location>
        <begin position="63"/>
        <end position="77"/>
    </location>
</feature>
<dbReference type="Gene3D" id="1.10.246.220">
    <property type="match status" value="1"/>
</dbReference>
<dbReference type="EnsemblPlants" id="Kaladp0039s0631.1.v1.1">
    <property type="protein sequence ID" value="Kaladp0039s0631.1.v1.1"/>
    <property type="gene ID" value="Kaladp0039s0631.v1.1"/>
</dbReference>
<dbReference type="PROSITE" id="PS50090">
    <property type="entry name" value="MYB_LIKE"/>
    <property type="match status" value="1"/>
</dbReference>
<name>A0A7N0TLE6_KALFE</name>
<dbReference type="GO" id="GO:0042162">
    <property type="term" value="F:telomeric DNA binding"/>
    <property type="evidence" value="ECO:0007669"/>
    <property type="project" value="UniProtKB-ARBA"/>
</dbReference>
<dbReference type="InterPro" id="IPR031105">
    <property type="entry name" value="TRP_plant"/>
</dbReference>
<evidence type="ECO:0000259" key="6">
    <source>
        <dbReference type="PROSITE" id="PS51294"/>
    </source>
</evidence>
<feature type="domain" description="HTH myb-type" evidence="6">
    <location>
        <begin position="597"/>
        <end position="656"/>
    </location>
</feature>
<dbReference type="GO" id="GO:0005634">
    <property type="term" value="C:nucleus"/>
    <property type="evidence" value="ECO:0007669"/>
    <property type="project" value="UniProtKB-SubCell"/>
</dbReference>
<dbReference type="PROSITE" id="PS51294">
    <property type="entry name" value="HTH_MYB"/>
    <property type="match status" value="1"/>
</dbReference>
<dbReference type="Proteomes" id="UP000594263">
    <property type="component" value="Unplaced"/>
</dbReference>
<dbReference type="OMA" id="KDFRCAK"/>
<dbReference type="InterPro" id="IPR057625">
    <property type="entry name" value="TPR1-6-like_ubiquitin"/>
</dbReference>
<dbReference type="InterPro" id="IPR001005">
    <property type="entry name" value="SANT/Myb"/>
</dbReference>
<keyword evidence="3" id="KW-0539">Nucleus</keyword>
<feature type="region of interest" description="Disordered" evidence="4">
    <location>
        <begin position="506"/>
        <end position="533"/>
    </location>
</feature>